<dbReference type="InterPro" id="IPR047042">
    <property type="entry name" value="BipA_II"/>
</dbReference>
<dbReference type="EMBL" id="CP139487">
    <property type="protein sequence ID" value="WPU66380.1"/>
    <property type="molecule type" value="Genomic_DNA"/>
</dbReference>
<dbReference type="SUPFAM" id="SSF54980">
    <property type="entry name" value="EF-G C-terminal domain-like"/>
    <property type="match status" value="2"/>
</dbReference>
<evidence type="ECO:0000256" key="4">
    <source>
        <dbReference type="ARBA" id="ARBA00035722"/>
    </source>
</evidence>
<evidence type="ECO:0000259" key="5">
    <source>
        <dbReference type="PROSITE" id="PS51722"/>
    </source>
</evidence>
<gene>
    <name evidence="6" type="primary">typA</name>
    <name evidence="6" type="ORF">SOO65_06445</name>
</gene>
<dbReference type="InterPro" id="IPR035651">
    <property type="entry name" value="BipA_V"/>
</dbReference>
<dbReference type="Pfam" id="PF00009">
    <property type="entry name" value="GTP_EFTU"/>
    <property type="match status" value="1"/>
</dbReference>
<keyword evidence="2" id="KW-0648">Protein biosynthesis</keyword>
<dbReference type="GO" id="GO:0006412">
    <property type="term" value="P:translation"/>
    <property type="evidence" value="ECO:0007669"/>
    <property type="project" value="UniProtKB-KW"/>
</dbReference>
<dbReference type="Pfam" id="PF00679">
    <property type="entry name" value="EFG_C"/>
    <property type="match status" value="1"/>
</dbReference>
<dbReference type="Gene3D" id="3.30.70.870">
    <property type="entry name" value="Elongation Factor G (Translational Gtpase), domain 3"/>
    <property type="match status" value="1"/>
</dbReference>
<dbReference type="PRINTS" id="PR00315">
    <property type="entry name" value="ELONGATNFCT"/>
</dbReference>
<dbReference type="InterPro" id="IPR005225">
    <property type="entry name" value="Small_GTP-bd"/>
</dbReference>
<keyword evidence="7" id="KW-1185">Reference proteome</keyword>
<dbReference type="GO" id="GO:0032790">
    <property type="term" value="P:ribosome disassembly"/>
    <property type="evidence" value="ECO:0007669"/>
    <property type="project" value="TreeGrafter"/>
</dbReference>
<accession>A0AAX4HT60</accession>
<evidence type="ECO:0000256" key="1">
    <source>
        <dbReference type="ARBA" id="ARBA00022741"/>
    </source>
</evidence>
<dbReference type="CDD" id="cd03691">
    <property type="entry name" value="BipA_TypA_II"/>
    <property type="match status" value="1"/>
</dbReference>
<feature type="domain" description="Tr-type G" evidence="5">
    <location>
        <begin position="1"/>
        <end position="200"/>
    </location>
</feature>
<dbReference type="Gene3D" id="2.40.50.250">
    <property type="entry name" value="bipa protein"/>
    <property type="match status" value="1"/>
</dbReference>
<evidence type="ECO:0000256" key="3">
    <source>
        <dbReference type="ARBA" id="ARBA00023134"/>
    </source>
</evidence>
<dbReference type="PROSITE" id="PS51722">
    <property type="entry name" value="G_TR_2"/>
    <property type="match status" value="1"/>
</dbReference>
<dbReference type="PANTHER" id="PTHR43261:SF1">
    <property type="entry name" value="RIBOSOME-RELEASING FACTOR 2, MITOCHONDRIAL"/>
    <property type="match status" value="1"/>
</dbReference>
<dbReference type="Gene3D" id="3.30.70.240">
    <property type="match status" value="1"/>
</dbReference>
<dbReference type="GO" id="GO:0005525">
    <property type="term" value="F:GTP binding"/>
    <property type="evidence" value="ECO:0007669"/>
    <property type="project" value="UniProtKB-KW"/>
</dbReference>
<dbReference type="InterPro" id="IPR000795">
    <property type="entry name" value="T_Tr_GTP-bd_dom"/>
</dbReference>
<dbReference type="RefSeq" id="WP_321398527.1">
    <property type="nucleotide sequence ID" value="NZ_CP139487.1"/>
</dbReference>
<dbReference type="InterPro" id="IPR000640">
    <property type="entry name" value="EFG_V-like"/>
</dbReference>
<dbReference type="FunFam" id="3.30.70.240:FF:000002">
    <property type="entry name" value="GTP-binding protein TypA"/>
    <property type="match status" value="1"/>
</dbReference>
<dbReference type="InterPro" id="IPR027417">
    <property type="entry name" value="P-loop_NTPase"/>
</dbReference>
<sequence length="602" mass="66997">MKLKNIAVVAHVDHGKTTLVDQLLKYSGTFSAHEQVAERVMDSGELERERGITIKAKNCAIRWKETKVNLLDTPGHADFGGEVERSLMMVDGILLLVDASEGPLPQTRFVLTKALERGIRVGVFINKVDRADERIDEVRGEVEDLLLEIASNSGHDIDLDIPFYYGSGRNAYASKDKTRREGNMDPLLDFLVSDYYPSPNFDKAGSAQLLVTNLSYSNYLGSLMVGRITRGKIENSKQIAHIGADGKVKPFKVSSLQIYDGLGMATVDSAEAGEIVIISGFENGDIGDTLAAVDNPEALPRIEVEPPTVSVQVSVSTSPMSGREGEYLTSRKLEEFLIDAIRKNVSLKYEPTEDPKVFILKARGELQVAVVFEEIRRAGYELMIARPQVITKEIDGVLMEPFERLVLDVPDDSTGAITEKMATRKGRLEAMAPFGEGRTRMEFHVPSRGLIGYRSTFLTDTRGQGLMSSYFVGYEPHVGKMLARQNGALISDRAGKITPYALFNLLSSGKQFVLPTEQTYEGQVVGEHTRPNDLNVNVCREKHLSSVRTAGKDENIILPPIPPRTLDWALDWIDDDEWVEVTPKNIRIRKKELNQNMRKVTR</sequence>
<dbReference type="KEGG" id="psti:SOO65_06445"/>
<dbReference type="CDD" id="cd03710">
    <property type="entry name" value="BipA_TypA_C"/>
    <property type="match status" value="1"/>
</dbReference>
<dbReference type="NCBIfam" id="TIGR01394">
    <property type="entry name" value="TypA_BipA"/>
    <property type="match status" value="1"/>
</dbReference>
<dbReference type="SMART" id="SM00838">
    <property type="entry name" value="EFG_C"/>
    <property type="match status" value="1"/>
</dbReference>
<dbReference type="GO" id="GO:0003924">
    <property type="term" value="F:GTPase activity"/>
    <property type="evidence" value="ECO:0007669"/>
    <property type="project" value="InterPro"/>
</dbReference>
<dbReference type="AlphaFoldDB" id="A0AAX4HT60"/>
<dbReference type="InterPro" id="IPR009000">
    <property type="entry name" value="Transl_B-barrel_sf"/>
</dbReference>
<dbReference type="CDD" id="cd01891">
    <property type="entry name" value="TypA_BipA"/>
    <property type="match status" value="1"/>
</dbReference>
<dbReference type="NCBIfam" id="TIGR00231">
    <property type="entry name" value="small_GTP"/>
    <property type="match status" value="1"/>
</dbReference>
<dbReference type="Pfam" id="PF21018">
    <property type="entry name" value="BipA_C"/>
    <property type="match status" value="1"/>
</dbReference>
<dbReference type="PANTHER" id="PTHR43261">
    <property type="entry name" value="TRANSLATION ELONGATION FACTOR G-RELATED"/>
    <property type="match status" value="1"/>
</dbReference>
<evidence type="ECO:0000313" key="7">
    <source>
        <dbReference type="Proteomes" id="UP001324634"/>
    </source>
</evidence>
<reference evidence="6 7" key="1">
    <citation type="submission" date="2023-11" db="EMBL/GenBank/DDBJ databases">
        <title>Peredibacter starrii A3.12.</title>
        <authorList>
            <person name="Mitchell R.J."/>
        </authorList>
    </citation>
    <scope>NUCLEOTIDE SEQUENCE [LARGE SCALE GENOMIC DNA]</scope>
    <source>
        <strain evidence="6 7">A3.12</strain>
    </source>
</reference>
<evidence type="ECO:0000313" key="6">
    <source>
        <dbReference type="EMBL" id="WPU66380.1"/>
    </source>
</evidence>
<dbReference type="SUPFAM" id="SSF52540">
    <property type="entry name" value="P-loop containing nucleoside triphosphate hydrolases"/>
    <property type="match status" value="1"/>
</dbReference>
<dbReference type="InterPro" id="IPR047041">
    <property type="entry name" value="BipA_GTP-bd_dom"/>
</dbReference>
<dbReference type="SUPFAM" id="SSF50447">
    <property type="entry name" value="Translation proteins"/>
    <property type="match status" value="1"/>
</dbReference>
<keyword evidence="3" id="KW-0342">GTP-binding</keyword>
<name>A0AAX4HT60_9BACT</name>
<dbReference type="InterPro" id="IPR006298">
    <property type="entry name" value="BipA"/>
</dbReference>
<keyword evidence="1" id="KW-0547">Nucleotide-binding</keyword>
<dbReference type="PROSITE" id="PS00301">
    <property type="entry name" value="G_TR_1"/>
    <property type="match status" value="1"/>
</dbReference>
<proteinExistence type="predicted"/>
<protein>
    <recommendedName>
        <fullName evidence="4">50S ribosomal subunit assembly factor BipA</fullName>
    </recommendedName>
</protein>
<dbReference type="InterPro" id="IPR031157">
    <property type="entry name" value="G_TR_CS"/>
</dbReference>
<dbReference type="Gene3D" id="2.40.30.10">
    <property type="entry name" value="Translation factors"/>
    <property type="match status" value="1"/>
</dbReference>
<dbReference type="InterPro" id="IPR042116">
    <property type="entry name" value="TypA/BipA_C"/>
</dbReference>
<dbReference type="Gene3D" id="3.40.50.300">
    <property type="entry name" value="P-loop containing nucleotide triphosphate hydrolases"/>
    <property type="match status" value="1"/>
</dbReference>
<dbReference type="InterPro" id="IPR048876">
    <property type="entry name" value="BipA_C"/>
</dbReference>
<dbReference type="Proteomes" id="UP001324634">
    <property type="component" value="Chromosome"/>
</dbReference>
<evidence type="ECO:0000256" key="2">
    <source>
        <dbReference type="ARBA" id="ARBA00022917"/>
    </source>
</evidence>
<organism evidence="6 7">
    <name type="scientific">Peredibacter starrii</name>
    <dbReference type="NCBI Taxonomy" id="28202"/>
    <lineage>
        <taxon>Bacteria</taxon>
        <taxon>Pseudomonadati</taxon>
        <taxon>Bdellovibrionota</taxon>
        <taxon>Bacteriovoracia</taxon>
        <taxon>Bacteriovoracales</taxon>
        <taxon>Bacteriovoracaceae</taxon>
        <taxon>Peredibacter</taxon>
    </lineage>
</organism>
<dbReference type="InterPro" id="IPR035647">
    <property type="entry name" value="EFG_III/V"/>
</dbReference>